<keyword evidence="3" id="KW-1185">Reference proteome</keyword>
<evidence type="ECO:0000256" key="1">
    <source>
        <dbReference type="SAM" id="Phobius"/>
    </source>
</evidence>
<feature type="transmembrane region" description="Helical" evidence="1">
    <location>
        <begin position="83"/>
        <end position="102"/>
    </location>
</feature>
<dbReference type="OrthoDB" id="37447at2"/>
<dbReference type="InterPro" id="IPR035168">
    <property type="entry name" value="DUF5317"/>
</dbReference>
<keyword evidence="1" id="KW-1133">Transmembrane helix</keyword>
<sequence>MLVESMGSGLLVGKVRGGKFSNISSGEIRGWYFIGASFVVEFSAVYLASKGVDFIIHGISFIHLLSYILLFIGLFMNWDKYPFWIITVGVFLNFVVIMANGGQMPVSIEELKYLGLIDNANAIINGKIITHTPLVESTKLKFLADVLSMPKFYPRPKVYSIGDIFMAVGVFIYMQHLMLGKPANKIQKVK</sequence>
<protein>
    <recommendedName>
        <fullName evidence="4">DUF5317 domain-containing protein</fullName>
    </recommendedName>
</protein>
<reference evidence="2 3" key="1">
    <citation type="submission" date="2016-11" db="EMBL/GenBank/DDBJ databases">
        <authorList>
            <person name="Jaros S."/>
            <person name="Januszkiewicz K."/>
            <person name="Wedrychowicz H."/>
        </authorList>
    </citation>
    <scope>NUCLEOTIDE SEQUENCE [LARGE SCALE GENOMIC DNA]</scope>
    <source>
        <strain evidence="2 3">DSM 19022</strain>
    </source>
</reference>
<accession>A0A1M6ARV0</accession>
<dbReference type="STRING" id="1122184.SAMN02745176_00079"/>
<feature type="transmembrane region" description="Helical" evidence="1">
    <location>
        <begin position="30"/>
        <end position="48"/>
    </location>
</feature>
<dbReference type="AlphaFoldDB" id="A0A1M6ARV0"/>
<keyword evidence="1" id="KW-0472">Membrane</keyword>
<proteinExistence type="predicted"/>
<gene>
    <name evidence="2" type="ORF">SAMN02745176_00079</name>
</gene>
<evidence type="ECO:0000313" key="2">
    <source>
        <dbReference type="EMBL" id="SHI39192.1"/>
    </source>
</evidence>
<dbReference type="RefSeq" id="WP_073023374.1">
    <property type="nucleotide sequence ID" value="NZ_FQZS01000003.1"/>
</dbReference>
<evidence type="ECO:0000313" key="3">
    <source>
        <dbReference type="Proteomes" id="UP000184442"/>
    </source>
</evidence>
<dbReference type="Pfam" id="PF17248">
    <property type="entry name" value="DUF5317"/>
    <property type="match status" value="1"/>
</dbReference>
<keyword evidence="1" id="KW-0812">Transmembrane</keyword>
<feature type="transmembrane region" description="Helical" evidence="1">
    <location>
        <begin position="158"/>
        <end position="180"/>
    </location>
</feature>
<feature type="transmembrane region" description="Helical" evidence="1">
    <location>
        <begin position="54"/>
        <end position="76"/>
    </location>
</feature>
<dbReference type="EMBL" id="FQZS01000003">
    <property type="protein sequence ID" value="SHI39192.1"/>
    <property type="molecule type" value="Genomic_DNA"/>
</dbReference>
<name>A0A1M6ARV0_9FIRM</name>
<dbReference type="Proteomes" id="UP000184442">
    <property type="component" value="Unassembled WGS sequence"/>
</dbReference>
<evidence type="ECO:0008006" key="4">
    <source>
        <dbReference type="Google" id="ProtNLM"/>
    </source>
</evidence>
<organism evidence="2 3">
    <name type="scientific">Lutispora thermophila DSM 19022</name>
    <dbReference type="NCBI Taxonomy" id="1122184"/>
    <lineage>
        <taxon>Bacteria</taxon>
        <taxon>Bacillati</taxon>
        <taxon>Bacillota</taxon>
        <taxon>Clostridia</taxon>
        <taxon>Lutisporales</taxon>
        <taxon>Lutisporaceae</taxon>
        <taxon>Lutispora</taxon>
    </lineage>
</organism>